<accession>I4BBF7</accession>
<dbReference type="AlphaFoldDB" id="I4BBF7"/>
<comment type="cofactor">
    <cofactor evidence="1 6">
        <name>FAD</name>
        <dbReference type="ChEBI" id="CHEBI:57692"/>
    </cofactor>
</comment>
<dbReference type="SUPFAM" id="SSF56645">
    <property type="entry name" value="Acyl-CoA dehydrogenase NM domain-like"/>
    <property type="match status" value="1"/>
</dbReference>
<evidence type="ECO:0000256" key="4">
    <source>
        <dbReference type="ARBA" id="ARBA00022827"/>
    </source>
</evidence>
<gene>
    <name evidence="10" type="ordered locus">Turpa_3980</name>
</gene>
<dbReference type="Pfam" id="PF02770">
    <property type="entry name" value="Acyl-CoA_dh_M"/>
    <property type="match status" value="1"/>
</dbReference>
<evidence type="ECO:0000259" key="7">
    <source>
        <dbReference type="Pfam" id="PF00441"/>
    </source>
</evidence>
<dbReference type="InterPro" id="IPR036250">
    <property type="entry name" value="AcylCo_DH-like_C"/>
</dbReference>
<dbReference type="InterPro" id="IPR009100">
    <property type="entry name" value="AcylCoA_DH/oxidase_NM_dom_sf"/>
</dbReference>
<dbReference type="Pfam" id="PF00441">
    <property type="entry name" value="Acyl-CoA_dh_1"/>
    <property type="match status" value="1"/>
</dbReference>
<evidence type="ECO:0000259" key="8">
    <source>
        <dbReference type="Pfam" id="PF02770"/>
    </source>
</evidence>
<evidence type="ECO:0000256" key="2">
    <source>
        <dbReference type="ARBA" id="ARBA00009347"/>
    </source>
</evidence>
<dbReference type="Gene3D" id="1.20.140.10">
    <property type="entry name" value="Butyryl-CoA Dehydrogenase, subunit A, domain 3"/>
    <property type="match status" value="1"/>
</dbReference>
<dbReference type="Pfam" id="PF02771">
    <property type="entry name" value="Acyl-CoA_dh_N"/>
    <property type="match status" value="1"/>
</dbReference>
<dbReference type="InterPro" id="IPR046373">
    <property type="entry name" value="Acyl-CoA_Oxase/DH_mid-dom_sf"/>
</dbReference>
<comment type="similarity">
    <text evidence="2 6">Belongs to the acyl-CoA dehydrogenase family.</text>
</comment>
<evidence type="ECO:0000256" key="5">
    <source>
        <dbReference type="ARBA" id="ARBA00023002"/>
    </source>
</evidence>
<evidence type="ECO:0000256" key="1">
    <source>
        <dbReference type="ARBA" id="ARBA00001974"/>
    </source>
</evidence>
<reference evidence="10 11" key="1">
    <citation type="submission" date="2012-06" db="EMBL/GenBank/DDBJ databases">
        <title>The complete chromosome of genome of Turneriella parva DSM 21527.</title>
        <authorList>
            <consortium name="US DOE Joint Genome Institute (JGI-PGF)"/>
            <person name="Lucas S."/>
            <person name="Han J."/>
            <person name="Lapidus A."/>
            <person name="Bruce D."/>
            <person name="Goodwin L."/>
            <person name="Pitluck S."/>
            <person name="Peters L."/>
            <person name="Kyrpides N."/>
            <person name="Mavromatis K."/>
            <person name="Ivanova N."/>
            <person name="Mikhailova N."/>
            <person name="Chertkov O."/>
            <person name="Detter J.C."/>
            <person name="Tapia R."/>
            <person name="Han C."/>
            <person name="Land M."/>
            <person name="Hauser L."/>
            <person name="Markowitz V."/>
            <person name="Cheng J.-F."/>
            <person name="Hugenholtz P."/>
            <person name="Woyke T."/>
            <person name="Wu D."/>
            <person name="Gronow S."/>
            <person name="Wellnitz S."/>
            <person name="Brambilla E."/>
            <person name="Klenk H.-P."/>
            <person name="Eisen J.A."/>
        </authorList>
    </citation>
    <scope>NUCLEOTIDE SEQUENCE [LARGE SCALE GENOMIC DNA]</scope>
    <source>
        <strain evidence="11">ATCC BAA-1111 / DSM 21527 / NCTC 11395 / H</strain>
    </source>
</reference>
<dbReference type="InterPro" id="IPR009075">
    <property type="entry name" value="AcylCo_DH/oxidase_C"/>
</dbReference>
<dbReference type="Gene3D" id="1.10.540.10">
    <property type="entry name" value="Acyl-CoA dehydrogenase/oxidase, N-terminal domain"/>
    <property type="match status" value="1"/>
</dbReference>
<dbReference type="EMBL" id="CP002959">
    <property type="protein sequence ID" value="AFM14614.1"/>
    <property type="molecule type" value="Genomic_DNA"/>
</dbReference>
<feature type="domain" description="Acyl-CoA dehydrogenase/oxidase N-terminal" evidence="9">
    <location>
        <begin position="152"/>
        <end position="268"/>
    </location>
</feature>
<dbReference type="SUPFAM" id="SSF47203">
    <property type="entry name" value="Acyl-CoA dehydrogenase C-terminal domain-like"/>
    <property type="match status" value="1"/>
</dbReference>
<dbReference type="InterPro" id="IPR013786">
    <property type="entry name" value="AcylCoA_DH/ox_N"/>
</dbReference>
<dbReference type="InterPro" id="IPR006091">
    <property type="entry name" value="Acyl-CoA_Oxase/DH_mid-dom"/>
</dbReference>
<keyword evidence="5 6" id="KW-0560">Oxidoreductase</keyword>
<dbReference type="InterPro" id="IPR006089">
    <property type="entry name" value="Acyl-CoA_DH_CS"/>
</dbReference>
<dbReference type="GO" id="GO:0050660">
    <property type="term" value="F:flavin adenine dinucleotide binding"/>
    <property type="evidence" value="ECO:0007669"/>
    <property type="project" value="InterPro"/>
</dbReference>
<dbReference type="FunFam" id="2.40.110.10:FF:000015">
    <property type="entry name" value="Acyl-CoA dehydrogenase"/>
    <property type="match status" value="1"/>
</dbReference>
<dbReference type="HOGENOM" id="CLU_018204_3_5_12"/>
<feature type="domain" description="Acyl-CoA dehydrogenase/oxidase C-terminal" evidence="7">
    <location>
        <begin position="396"/>
        <end position="544"/>
    </location>
</feature>
<dbReference type="PANTHER" id="PTHR43884">
    <property type="entry name" value="ACYL-COA DEHYDROGENASE"/>
    <property type="match status" value="1"/>
</dbReference>
<dbReference type="KEGG" id="tpx:Turpa_3980"/>
<sequence>MSLSQAQGIVKNVKAFYNRFEKYLADKAFENNNISTDKMDQDQVANYDLAWIAAEIFAIDEMIAYPAKVEKGAGSIEENLSLFFIADALNDIVARFRLAAHKMGITSEQAEKELGTKDIYDFIAKFSSEEFAGKISDTLASTRDYGAYGLNDDQAMMADTFRKFAEGQVKPIAEKVHRQDLTIPDEIIDGLAEMGCFGLSIADTYGGFQSEANPDHTSMAVVTEELSRGSVGVAGSLITRPEIVAKAIAAGGTEEQKQKWLPLLASGEKKCAVAVTEPDFGSDVAGMKVAAVKVDGGWKINGVKTWCTFAGMADVLLVLVRTNPDMSLKHRGLSILLAEKAPTRDHEFDYTQPEGGRMHGKAISTIGYRGMHSYEVVFEDYFVPDANLVGGEAGLGKGFYLQMAGFAGGRLQTAARATGVMQAAVEKALQYAMDRKIFGKPIAAYGINRHKIAKMAAITQAVRQMTYKSARLMDKHEGQMEASLVKFYSCRIAEWVTREALQIHGGMGYAEEYEVSRLFVDARVFSIFEGAEEVLALRVIARALLARALGLKAA</sequence>
<dbReference type="InterPro" id="IPR037069">
    <property type="entry name" value="AcylCoA_DH/ox_N_sf"/>
</dbReference>
<organism evidence="10 11">
    <name type="scientific">Turneriella parva (strain ATCC BAA-1111 / DSM 21527 / NCTC 11395 / H)</name>
    <name type="common">Leptospira parva</name>
    <dbReference type="NCBI Taxonomy" id="869212"/>
    <lineage>
        <taxon>Bacteria</taxon>
        <taxon>Pseudomonadati</taxon>
        <taxon>Spirochaetota</taxon>
        <taxon>Spirochaetia</taxon>
        <taxon>Leptospirales</taxon>
        <taxon>Leptospiraceae</taxon>
        <taxon>Turneriella</taxon>
    </lineage>
</organism>
<evidence type="ECO:0000313" key="11">
    <source>
        <dbReference type="Proteomes" id="UP000006048"/>
    </source>
</evidence>
<evidence type="ECO:0000256" key="6">
    <source>
        <dbReference type="RuleBase" id="RU362125"/>
    </source>
</evidence>
<feature type="domain" description="Acyl-CoA oxidase/dehydrogenase middle" evidence="8">
    <location>
        <begin position="272"/>
        <end position="380"/>
    </location>
</feature>
<protein>
    <submittedName>
        <fullName evidence="10">Acyl-CoA dehydrogenase domain-containing protein</fullName>
    </submittedName>
</protein>
<dbReference type="Gene3D" id="2.40.110.10">
    <property type="entry name" value="Butyryl-CoA Dehydrogenase, subunit A, domain 2"/>
    <property type="match status" value="1"/>
</dbReference>
<keyword evidence="11" id="KW-1185">Reference proteome</keyword>
<evidence type="ECO:0000313" key="10">
    <source>
        <dbReference type="EMBL" id="AFM14614.1"/>
    </source>
</evidence>
<dbReference type="RefSeq" id="WP_014805090.1">
    <property type="nucleotide sequence ID" value="NC_018020.1"/>
</dbReference>
<dbReference type="GO" id="GO:0003995">
    <property type="term" value="F:acyl-CoA dehydrogenase activity"/>
    <property type="evidence" value="ECO:0007669"/>
    <property type="project" value="InterPro"/>
</dbReference>
<dbReference type="PROSITE" id="PS00073">
    <property type="entry name" value="ACYL_COA_DH_2"/>
    <property type="match status" value="1"/>
</dbReference>
<dbReference type="Proteomes" id="UP000006048">
    <property type="component" value="Chromosome"/>
</dbReference>
<dbReference type="STRING" id="869212.Turpa_3980"/>
<keyword evidence="3 6" id="KW-0285">Flavoprotein</keyword>
<evidence type="ECO:0000256" key="3">
    <source>
        <dbReference type="ARBA" id="ARBA00022630"/>
    </source>
</evidence>
<name>I4BBF7_TURPD</name>
<evidence type="ECO:0000259" key="9">
    <source>
        <dbReference type="Pfam" id="PF02771"/>
    </source>
</evidence>
<dbReference type="PANTHER" id="PTHR43884:SF25">
    <property type="entry name" value="ACYL-COA DEHYDROGENASE YDBM-RELATED"/>
    <property type="match status" value="1"/>
</dbReference>
<keyword evidence="4 6" id="KW-0274">FAD</keyword>
<dbReference type="PATRIC" id="fig|869212.3.peg.4015"/>
<proteinExistence type="inferred from homology"/>